<evidence type="ECO:0000313" key="1">
    <source>
        <dbReference type="EMBL" id="WNZ24322.1"/>
    </source>
</evidence>
<dbReference type="AlphaFoldDB" id="A0AA96WDN2"/>
<sequence>MKSQLSWKEYQALEFLTEPSANTVSKAVSLRLKTRLNHIWQSLVAYFSTSTEPHVWRNEDSNGQVVWHAYDPVTNQSVQQASMDEMRVWLEERHYQTL</sequence>
<proteinExistence type="predicted"/>
<protein>
    <submittedName>
        <fullName evidence="1">Uncharacterized protein</fullName>
    </submittedName>
</protein>
<dbReference type="RefSeq" id="WP_316430073.1">
    <property type="nucleotide sequence ID" value="NZ_CP053586.1"/>
</dbReference>
<organism evidence="1">
    <name type="scientific">Leptolyngbya sp. NK1-12</name>
    <dbReference type="NCBI Taxonomy" id="2547451"/>
    <lineage>
        <taxon>Bacteria</taxon>
        <taxon>Bacillati</taxon>
        <taxon>Cyanobacteriota</taxon>
        <taxon>Cyanophyceae</taxon>
        <taxon>Leptolyngbyales</taxon>
        <taxon>Leptolyngbyaceae</taxon>
        <taxon>Leptolyngbya group</taxon>
        <taxon>Leptolyngbya</taxon>
    </lineage>
</organism>
<dbReference type="EMBL" id="CP053586">
    <property type="protein sequence ID" value="WNZ24322.1"/>
    <property type="molecule type" value="Genomic_DNA"/>
</dbReference>
<name>A0AA96WDN2_9CYAN</name>
<dbReference type="InterPro" id="IPR037197">
    <property type="entry name" value="WWE_dom_sf"/>
</dbReference>
<accession>A0AA96WDN2</accession>
<reference evidence="1" key="1">
    <citation type="submission" date="2020-05" db="EMBL/GenBank/DDBJ databases">
        <authorList>
            <person name="Zhu T."/>
            <person name="Keshari N."/>
            <person name="Lu X."/>
        </authorList>
    </citation>
    <scope>NUCLEOTIDE SEQUENCE</scope>
    <source>
        <strain evidence="1">NK1-12</strain>
    </source>
</reference>
<gene>
    <name evidence="1" type="ORF">HJG54_16620</name>
</gene>
<dbReference type="SUPFAM" id="SSF117839">
    <property type="entry name" value="WWE domain"/>
    <property type="match status" value="1"/>
</dbReference>